<dbReference type="Gene3D" id="2.30.110.10">
    <property type="entry name" value="Electron Transport, Fmn-binding Protein, Chain A"/>
    <property type="match status" value="1"/>
</dbReference>
<evidence type="ECO:0008006" key="3">
    <source>
        <dbReference type="Google" id="ProtNLM"/>
    </source>
</evidence>
<evidence type="ECO:0000313" key="2">
    <source>
        <dbReference type="Proteomes" id="UP000240760"/>
    </source>
</evidence>
<dbReference type="InterPro" id="IPR012349">
    <property type="entry name" value="Split_barrel_FMN-bd"/>
</dbReference>
<dbReference type="EMBL" id="KZ679134">
    <property type="protein sequence ID" value="PTB75432.1"/>
    <property type="molecule type" value="Genomic_DNA"/>
</dbReference>
<protein>
    <recommendedName>
        <fullName evidence="3">Transcriptional regulator</fullName>
    </recommendedName>
</protein>
<keyword evidence="2" id="KW-1185">Reference proteome</keyword>
<dbReference type="AlphaFoldDB" id="A0A2T4C1K8"/>
<dbReference type="PANTHER" id="PTHR35802">
    <property type="entry name" value="PROTEASE SYNTHASE AND SPORULATION PROTEIN PAI 2"/>
    <property type="match status" value="1"/>
</dbReference>
<dbReference type="Proteomes" id="UP000240760">
    <property type="component" value="Unassembled WGS sequence"/>
</dbReference>
<name>A0A2T4C1K8_TRILO</name>
<accession>A0A2T4C1K8</accession>
<dbReference type="Pfam" id="PF04299">
    <property type="entry name" value="FMN_bind_2"/>
    <property type="match status" value="1"/>
</dbReference>
<reference evidence="1 2" key="1">
    <citation type="submission" date="2016-07" db="EMBL/GenBank/DDBJ databases">
        <title>Multiple horizontal gene transfer events from other fungi enriched the ability of initially mycotrophic Trichoderma (Ascomycota) to feed on dead plant biomass.</title>
        <authorList>
            <consortium name="DOE Joint Genome Institute"/>
            <person name="Aerts A."/>
            <person name="Atanasova L."/>
            <person name="Chenthamara K."/>
            <person name="Zhang J."/>
            <person name="Grujic M."/>
            <person name="Henrissat B."/>
            <person name="Kuo A."/>
            <person name="Salamov A."/>
            <person name="Lipzen A."/>
            <person name="Labutti K."/>
            <person name="Barry K."/>
            <person name="Miao Y."/>
            <person name="Rahimi M.J."/>
            <person name="Shen Q."/>
            <person name="Grigoriev I.V."/>
            <person name="Kubicek C.P."/>
            <person name="Druzhinina I.S."/>
        </authorList>
    </citation>
    <scope>NUCLEOTIDE SEQUENCE [LARGE SCALE GENOMIC DNA]</scope>
    <source>
        <strain evidence="1 2">ATCC 18648</strain>
    </source>
</reference>
<dbReference type="PANTHER" id="PTHR35802:SF1">
    <property type="entry name" value="PROTEASE SYNTHASE AND SPORULATION PROTEIN PAI 2"/>
    <property type="match status" value="1"/>
</dbReference>
<proteinExistence type="predicted"/>
<gene>
    <name evidence="1" type="ORF">M440DRAFT_1402950</name>
</gene>
<dbReference type="SUPFAM" id="SSF50475">
    <property type="entry name" value="FMN-binding split barrel"/>
    <property type="match status" value="1"/>
</dbReference>
<dbReference type="OrthoDB" id="2101473at2759"/>
<dbReference type="InterPro" id="IPR007396">
    <property type="entry name" value="TR_PAI2-type"/>
</dbReference>
<organism evidence="1 2">
    <name type="scientific">Trichoderma longibrachiatum ATCC 18648</name>
    <dbReference type="NCBI Taxonomy" id="983965"/>
    <lineage>
        <taxon>Eukaryota</taxon>
        <taxon>Fungi</taxon>
        <taxon>Dikarya</taxon>
        <taxon>Ascomycota</taxon>
        <taxon>Pezizomycotina</taxon>
        <taxon>Sordariomycetes</taxon>
        <taxon>Hypocreomycetidae</taxon>
        <taxon>Hypocreales</taxon>
        <taxon>Hypocreaceae</taxon>
        <taxon>Trichoderma</taxon>
    </lineage>
</organism>
<evidence type="ECO:0000313" key="1">
    <source>
        <dbReference type="EMBL" id="PTB75432.1"/>
    </source>
</evidence>
<sequence length="264" mass="29253">MYLRSDHAESDLRVLRQLIRENPLGLFTTAIASPSYPFLQSSHIPFVLDIDDESSETELGRLRAHMARANPQAKAIIDDIKRRQAAGDSSPTTLQQDVLVMFTSSVQHYVTPKFYTTTKPATGKVVGTWNYAAVQVYGKATFYIDANAEETTGFLDSQIDALSSFNERVTMDYTGEGSRPKPWQVSDAPAAYINVMKKAIVGFEVKIERMEGKFKMSQEMGAGDAEGVVKGFSELGSEVGTKMASLVEERREMARQKKASKTSE</sequence>